<dbReference type="Proteomes" id="UP000828251">
    <property type="component" value="Unassembled WGS sequence"/>
</dbReference>
<proteinExistence type="predicted"/>
<keyword evidence="3" id="KW-1185">Reference proteome</keyword>
<dbReference type="EMBL" id="JAIQCV010000009">
    <property type="protein sequence ID" value="KAH1063433.1"/>
    <property type="molecule type" value="Genomic_DNA"/>
</dbReference>
<reference evidence="2 3" key="1">
    <citation type="journal article" date="2021" name="Plant Biotechnol. J.">
        <title>Multi-omics assisted identification of the key and species-specific regulatory components of drought-tolerant mechanisms in Gossypium stocksii.</title>
        <authorList>
            <person name="Yu D."/>
            <person name="Ke L."/>
            <person name="Zhang D."/>
            <person name="Wu Y."/>
            <person name="Sun Y."/>
            <person name="Mei J."/>
            <person name="Sun J."/>
            <person name="Sun Y."/>
        </authorList>
    </citation>
    <scope>NUCLEOTIDE SEQUENCE [LARGE SCALE GENOMIC DNA]</scope>
    <source>
        <strain evidence="3">cv. E1</strain>
        <tissue evidence="2">Leaf</tissue>
    </source>
</reference>
<evidence type="ECO:0000313" key="2">
    <source>
        <dbReference type="EMBL" id="KAH1063433.1"/>
    </source>
</evidence>
<sequence length="195" mass="21297">MISPVADSDCAKPMMKKSGLERRIATFRDLRGENLDSVDGKIDGEMEERNQGHIKGVGDNGVLGLQMTKSKSMDPKTKKQAKGKGVMIGAGPKSGSSALRPNNSKFGVKANIVHGVFDDGSKLGLMGATDQGKNIVIQLVDVLLNLSKEKYTAVHIMGRKNMDSYNDKENEMFKFYEKSGAFQEFQSRVHNIISG</sequence>
<evidence type="ECO:0000313" key="3">
    <source>
        <dbReference type="Proteomes" id="UP000828251"/>
    </source>
</evidence>
<evidence type="ECO:0000256" key="1">
    <source>
        <dbReference type="SAM" id="MobiDB-lite"/>
    </source>
</evidence>
<accession>A0A9D3UW74</accession>
<dbReference type="OrthoDB" id="10412869at2759"/>
<comment type="caution">
    <text evidence="2">The sequence shown here is derived from an EMBL/GenBank/DDBJ whole genome shotgun (WGS) entry which is preliminary data.</text>
</comment>
<feature type="region of interest" description="Disordered" evidence="1">
    <location>
        <begin position="70"/>
        <end position="102"/>
    </location>
</feature>
<gene>
    <name evidence="2" type="ORF">J1N35_028420</name>
</gene>
<dbReference type="AlphaFoldDB" id="A0A9D3UW74"/>
<protein>
    <submittedName>
        <fullName evidence="2">Uncharacterized protein</fullName>
    </submittedName>
</protein>
<name>A0A9D3UW74_9ROSI</name>
<organism evidence="2 3">
    <name type="scientific">Gossypium stocksii</name>
    <dbReference type="NCBI Taxonomy" id="47602"/>
    <lineage>
        <taxon>Eukaryota</taxon>
        <taxon>Viridiplantae</taxon>
        <taxon>Streptophyta</taxon>
        <taxon>Embryophyta</taxon>
        <taxon>Tracheophyta</taxon>
        <taxon>Spermatophyta</taxon>
        <taxon>Magnoliopsida</taxon>
        <taxon>eudicotyledons</taxon>
        <taxon>Gunneridae</taxon>
        <taxon>Pentapetalae</taxon>
        <taxon>rosids</taxon>
        <taxon>malvids</taxon>
        <taxon>Malvales</taxon>
        <taxon>Malvaceae</taxon>
        <taxon>Malvoideae</taxon>
        <taxon>Gossypium</taxon>
    </lineage>
</organism>